<evidence type="ECO:0000313" key="3">
    <source>
        <dbReference type="Proteomes" id="UP000694888"/>
    </source>
</evidence>
<feature type="region of interest" description="Disordered" evidence="1">
    <location>
        <begin position="272"/>
        <end position="325"/>
    </location>
</feature>
<dbReference type="RefSeq" id="XP_005110993.1">
    <property type="nucleotide sequence ID" value="XM_005110936.3"/>
</dbReference>
<dbReference type="SMART" id="SM00444">
    <property type="entry name" value="GYF"/>
    <property type="match status" value="1"/>
</dbReference>
<dbReference type="GeneID" id="101854056"/>
<feature type="region of interest" description="Disordered" evidence="1">
    <location>
        <begin position="109"/>
        <end position="135"/>
    </location>
</feature>
<dbReference type="Gene3D" id="3.30.1490.40">
    <property type="match status" value="1"/>
</dbReference>
<feature type="compositionally biased region" description="Basic and acidic residues" evidence="1">
    <location>
        <begin position="272"/>
        <end position="284"/>
    </location>
</feature>
<evidence type="ECO:0000313" key="4">
    <source>
        <dbReference type="RefSeq" id="XP_005110993.1"/>
    </source>
</evidence>
<feature type="compositionally biased region" description="Basic and acidic residues" evidence="1">
    <location>
        <begin position="16"/>
        <end position="30"/>
    </location>
</feature>
<sequence length="391" mass="44310">MSKKVAFDDNDPLVEETDKNTRFKEKHSLDSDEEDETTKYDVLAEDDIEGQEEATIDFDDEIQITPFNMREEMEEGHFDSDGTYIFDKTKEFHDNWIDNIDWVKVKHNKPEDEEGGTKRPFQYDSDDSDSDEDTKKTNLIQVYEEVLTIVQEGENIGKAIRRLGKNRAKIPSASQRWKNKKLKASGKLSEADQSAVDQAVSEQKQMLRLTELSDQLVHRGMVEIYETPYERISFTLKQLKEKEKASKLTIAEGMKDDDALDMFADDFDSKEAEKIKGPDGDSEPKTSSAEDGEKFDNFKKPKLVAPKSASSSSSSQSSSATATSVLEGTSGVLWEYKEENTEDAELKGPFTTAQMIGWADDGTFGNGVFCRKHLSGSQFYNSARIDFELYE</sequence>
<dbReference type="Proteomes" id="UP000694888">
    <property type="component" value="Unplaced"/>
</dbReference>
<name>A0ABM0K818_APLCA</name>
<organism evidence="3 4">
    <name type="scientific">Aplysia californica</name>
    <name type="common">California sea hare</name>
    <dbReference type="NCBI Taxonomy" id="6500"/>
    <lineage>
        <taxon>Eukaryota</taxon>
        <taxon>Metazoa</taxon>
        <taxon>Spiralia</taxon>
        <taxon>Lophotrochozoa</taxon>
        <taxon>Mollusca</taxon>
        <taxon>Gastropoda</taxon>
        <taxon>Heterobranchia</taxon>
        <taxon>Euthyneura</taxon>
        <taxon>Tectipleura</taxon>
        <taxon>Aplysiida</taxon>
        <taxon>Aplysioidea</taxon>
        <taxon>Aplysiidae</taxon>
        <taxon>Aplysia</taxon>
    </lineage>
</organism>
<proteinExistence type="predicted"/>
<feature type="region of interest" description="Disordered" evidence="1">
    <location>
        <begin position="1"/>
        <end position="39"/>
    </location>
</feature>
<dbReference type="InterPro" id="IPR039905">
    <property type="entry name" value="CD2BP2/Lin1"/>
</dbReference>
<evidence type="ECO:0000256" key="1">
    <source>
        <dbReference type="SAM" id="MobiDB-lite"/>
    </source>
</evidence>
<dbReference type="InterPro" id="IPR003169">
    <property type="entry name" value="GYF"/>
</dbReference>
<dbReference type="PANTHER" id="PTHR13138:SF3">
    <property type="entry name" value="CD2 ANTIGEN CYTOPLASMIC TAIL-BINDING PROTEIN 2"/>
    <property type="match status" value="1"/>
</dbReference>
<protein>
    <submittedName>
        <fullName evidence="4">CD2 antigen cytoplasmic tail-binding protein 2</fullName>
    </submittedName>
</protein>
<evidence type="ECO:0000259" key="2">
    <source>
        <dbReference type="PROSITE" id="PS50829"/>
    </source>
</evidence>
<dbReference type="Pfam" id="PF02213">
    <property type="entry name" value="GYF"/>
    <property type="match status" value="1"/>
</dbReference>
<keyword evidence="3" id="KW-1185">Reference proteome</keyword>
<dbReference type="SUPFAM" id="SSF55277">
    <property type="entry name" value="GYF domain"/>
    <property type="match status" value="1"/>
</dbReference>
<accession>A0ABM0K818</accession>
<dbReference type="PANTHER" id="PTHR13138">
    <property type="entry name" value="PROTEIN LIN1"/>
    <property type="match status" value="1"/>
</dbReference>
<reference evidence="4" key="1">
    <citation type="submission" date="2025-08" db="UniProtKB">
        <authorList>
            <consortium name="RefSeq"/>
        </authorList>
    </citation>
    <scope>IDENTIFICATION</scope>
</reference>
<dbReference type="PROSITE" id="PS50829">
    <property type="entry name" value="GYF"/>
    <property type="match status" value="1"/>
</dbReference>
<gene>
    <name evidence="4" type="primary">LOC101854056</name>
</gene>
<dbReference type="InterPro" id="IPR035445">
    <property type="entry name" value="GYF-like_dom_sf"/>
</dbReference>
<feature type="compositionally biased region" description="Low complexity" evidence="1">
    <location>
        <begin position="308"/>
        <end position="324"/>
    </location>
</feature>
<feature type="domain" description="GYF" evidence="2">
    <location>
        <begin position="331"/>
        <end position="391"/>
    </location>
</feature>